<sequence>MPARARDATPNLALYNLRDRGGQTQQDVADALNRLGVPRGKRLAITANQVSRWERGVTYPSALYRQLLAEHFGVSVQTLGLTRQRITPDQAVSSALDSGGLVIQHGSDATVHPQVEANQDEWRAVRRKLNGHRVPLAREAARLYGSEHRLGDTGLITASGWLPPAPIELSEFGIAFSPASSPPLVTGTEDAAAPVRPLISPDRRHQRYSLALRDVEQPQLFENRLAWHLTGVDWLRTDRALTFTEGTYFGGVDVSEALAHEMAASHITGDGSGILPASWRNLAFRRLVGDPFASDHRPVVPSSVDTLTLRADPDGVTFVLHHRAVGKVAMAGGTLHIMPAGVFQPSSVLPAAQADDFDLWRNIVREYSEEFLGNAEHGGEGAPADYHAEPLASLVEAYQAGGVRVFCLGVALDALTLWGEILTVAVFDGPTYDRLFADMVTFNAEGTVVTTGRLKPTSALPFTRHTIDEITSGGQLAPAAAGCIQLAWEHRRTILGRD</sequence>
<name>A0ABS3V1W4_9ACTN</name>
<dbReference type="EMBL" id="JAGFWR010000001">
    <property type="protein sequence ID" value="MBO4159579.1"/>
    <property type="molecule type" value="Genomic_DNA"/>
</dbReference>
<feature type="domain" description="HTH cro/C1-type" evidence="1">
    <location>
        <begin position="41"/>
        <end position="79"/>
    </location>
</feature>
<gene>
    <name evidence="2" type="ORF">JQN83_01970</name>
</gene>
<reference evidence="2 3" key="1">
    <citation type="submission" date="2021-03" db="EMBL/GenBank/DDBJ databases">
        <authorList>
            <person name="Lee D.-H."/>
        </authorList>
    </citation>
    <scope>NUCLEOTIDE SEQUENCE [LARGE SCALE GENOMIC DNA]</scope>
    <source>
        <strain evidence="2 3">MMS20-R2-23</strain>
    </source>
</reference>
<evidence type="ECO:0000259" key="1">
    <source>
        <dbReference type="PROSITE" id="PS50943"/>
    </source>
</evidence>
<dbReference type="PROSITE" id="PS50943">
    <property type="entry name" value="HTH_CROC1"/>
    <property type="match status" value="1"/>
</dbReference>
<evidence type="ECO:0000313" key="2">
    <source>
        <dbReference type="EMBL" id="MBO4159579.1"/>
    </source>
</evidence>
<keyword evidence="3" id="KW-1185">Reference proteome</keyword>
<dbReference type="Gene3D" id="1.10.260.40">
    <property type="entry name" value="lambda repressor-like DNA-binding domains"/>
    <property type="match status" value="1"/>
</dbReference>
<protein>
    <submittedName>
        <fullName evidence="2">Helix-turn-helix transcriptional regulator</fullName>
    </submittedName>
</protein>
<proteinExistence type="predicted"/>
<dbReference type="SUPFAM" id="SSF47413">
    <property type="entry name" value="lambda repressor-like DNA-binding domains"/>
    <property type="match status" value="1"/>
</dbReference>
<dbReference type="RefSeq" id="WP_208565271.1">
    <property type="nucleotide sequence ID" value="NZ_JAGFWR010000001.1"/>
</dbReference>
<comment type="caution">
    <text evidence="2">The sequence shown here is derived from an EMBL/GenBank/DDBJ whole genome shotgun (WGS) entry which is preliminary data.</text>
</comment>
<dbReference type="CDD" id="cd00093">
    <property type="entry name" value="HTH_XRE"/>
    <property type="match status" value="1"/>
</dbReference>
<evidence type="ECO:0000313" key="3">
    <source>
        <dbReference type="Proteomes" id="UP000671399"/>
    </source>
</evidence>
<dbReference type="Proteomes" id="UP000671399">
    <property type="component" value="Unassembled WGS sequence"/>
</dbReference>
<dbReference type="InterPro" id="IPR010982">
    <property type="entry name" value="Lambda_DNA-bd_dom_sf"/>
</dbReference>
<dbReference type="InterPro" id="IPR001387">
    <property type="entry name" value="Cro/C1-type_HTH"/>
</dbReference>
<accession>A0ABS3V1W4</accession>
<organism evidence="2 3">
    <name type="scientific">Micromonospora antibiotica</name>
    <dbReference type="NCBI Taxonomy" id="2807623"/>
    <lineage>
        <taxon>Bacteria</taxon>
        <taxon>Bacillati</taxon>
        <taxon>Actinomycetota</taxon>
        <taxon>Actinomycetes</taxon>
        <taxon>Micromonosporales</taxon>
        <taxon>Micromonosporaceae</taxon>
        <taxon>Micromonospora</taxon>
    </lineage>
</organism>